<reference evidence="4" key="1">
    <citation type="submission" date="2021-01" db="EMBL/GenBank/DDBJ databases">
        <authorList>
            <person name="Corre E."/>
            <person name="Pelletier E."/>
            <person name="Niang G."/>
            <person name="Scheremetjew M."/>
            <person name="Finn R."/>
            <person name="Kale V."/>
            <person name="Holt S."/>
            <person name="Cochrane G."/>
            <person name="Meng A."/>
            <person name="Brown T."/>
            <person name="Cohen L."/>
        </authorList>
    </citation>
    <scope>NUCLEOTIDE SEQUENCE</scope>
    <source>
        <strain evidence="4">CCMP1320</strain>
    </source>
</reference>
<feature type="compositionally biased region" description="Polar residues" evidence="2">
    <location>
        <begin position="96"/>
        <end position="117"/>
    </location>
</feature>
<dbReference type="AlphaFoldDB" id="A0A7S3R888"/>
<feature type="compositionally biased region" description="Basic and acidic residues" evidence="2">
    <location>
        <begin position="47"/>
        <end position="57"/>
    </location>
</feature>
<accession>A0A7S3R888</accession>
<feature type="compositionally biased region" description="Low complexity" evidence="2">
    <location>
        <begin position="31"/>
        <end position="41"/>
    </location>
</feature>
<dbReference type="InterPro" id="IPR013083">
    <property type="entry name" value="Znf_RING/FYVE/PHD"/>
</dbReference>
<evidence type="ECO:0000256" key="1">
    <source>
        <dbReference type="PROSITE-ProRule" id="PRU00175"/>
    </source>
</evidence>
<dbReference type="Gene3D" id="3.30.40.10">
    <property type="entry name" value="Zinc/RING finger domain, C3HC4 (zinc finger)"/>
    <property type="match status" value="1"/>
</dbReference>
<feature type="region of interest" description="Disordered" evidence="2">
    <location>
        <begin position="1"/>
        <end position="137"/>
    </location>
</feature>
<dbReference type="PROSITE" id="PS50089">
    <property type="entry name" value="ZF_RING_2"/>
    <property type="match status" value="1"/>
</dbReference>
<dbReference type="EMBL" id="HBIP01033874">
    <property type="protein sequence ID" value="CAE0505590.1"/>
    <property type="molecule type" value="Transcribed_RNA"/>
</dbReference>
<protein>
    <recommendedName>
        <fullName evidence="3">RING-type domain-containing protein</fullName>
    </recommendedName>
</protein>
<dbReference type="SUPFAM" id="SSF57850">
    <property type="entry name" value="RING/U-box"/>
    <property type="match status" value="1"/>
</dbReference>
<feature type="domain" description="RING-type" evidence="3">
    <location>
        <begin position="461"/>
        <end position="504"/>
    </location>
</feature>
<feature type="region of interest" description="Disordered" evidence="2">
    <location>
        <begin position="259"/>
        <end position="319"/>
    </location>
</feature>
<keyword evidence="1" id="KW-0479">Metal-binding</keyword>
<gene>
    <name evidence="4" type="ORF">DTER00134_LOCUS20663</name>
</gene>
<feature type="compositionally biased region" description="Low complexity" evidence="2">
    <location>
        <begin position="303"/>
        <end position="319"/>
    </location>
</feature>
<dbReference type="Pfam" id="PF13639">
    <property type="entry name" value="zf-RING_2"/>
    <property type="match status" value="1"/>
</dbReference>
<keyword evidence="1" id="KW-0863">Zinc-finger</keyword>
<keyword evidence="1" id="KW-0862">Zinc</keyword>
<dbReference type="GO" id="GO:0008270">
    <property type="term" value="F:zinc ion binding"/>
    <property type="evidence" value="ECO:0007669"/>
    <property type="project" value="UniProtKB-KW"/>
</dbReference>
<dbReference type="SMART" id="SM00184">
    <property type="entry name" value="RING"/>
    <property type="match status" value="1"/>
</dbReference>
<evidence type="ECO:0000313" key="4">
    <source>
        <dbReference type="EMBL" id="CAE0505590.1"/>
    </source>
</evidence>
<name>A0A7S3R888_DUNTE</name>
<dbReference type="InterPro" id="IPR001841">
    <property type="entry name" value="Znf_RING"/>
</dbReference>
<feature type="compositionally biased region" description="Pro residues" evidence="2">
    <location>
        <begin position="66"/>
        <end position="95"/>
    </location>
</feature>
<feature type="compositionally biased region" description="Polar residues" evidence="2">
    <location>
        <begin position="274"/>
        <end position="291"/>
    </location>
</feature>
<sequence length="510" mass="53687">MELVWQGGRGQGRQRYAHTGNQRQGQAAPVSPSSSSSSSSSCLDIPVHSEPRASDHHVRARACSGVPPPLPPPPLILHPPPQPRSVPSTHTPPQPLSSNQPSEHTLGRSQPLSTPSTPKRAHTFSAPLPRPRSSRNKVGASLLINTARMDGARVANHPPPQHVPDPAQTAGIAQRLVGGPCYGQSSIHDGPAERDEGPLPSCLGLHIDLRGHDLPTSQIRVDLSELSARSAMRHQQLQQLHGRVAATLDLAANATAHAAASLRQPSPLSGRPASASSQRRGLASNLTSPNPESFGAAGGANPSRQRVGRSASAGSSAGHVASRFGLREGLEQPAGVPVQLAQPQRPHGSQVALLAANASARRRADLARTAAAVVAADQAHGSSNRMFQRLRGTNATAGTFWGGGSWSPSGAVLEALQDNVQGPGEQGSPSQEDVDEHDARMAEKGVEMFSCIARKHEEDICCICLQVMTVGERVRMLGCGHTLHHPCLFQLVWGQTSCVCPICRTVFSGE</sequence>
<proteinExistence type="predicted"/>
<organism evidence="4">
    <name type="scientific">Dunaliella tertiolecta</name>
    <name type="common">Green alga</name>
    <dbReference type="NCBI Taxonomy" id="3047"/>
    <lineage>
        <taxon>Eukaryota</taxon>
        <taxon>Viridiplantae</taxon>
        <taxon>Chlorophyta</taxon>
        <taxon>core chlorophytes</taxon>
        <taxon>Chlorophyceae</taxon>
        <taxon>CS clade</taxon>
        <taxon>Chlamydomonadales</taxon>
        <taxon>Dunaliellaceae</taxon>
        <taxon>Dunaliella</taxon>
    </lineage>
</organism>
<evidence type="ECO:0000259" key="3">
    <source>
        <dbReference type="PROSITE" id="PS50089"/>
    </source>
</evidence>
<evidence type="ECO:0000256" key="2">
    <source>
        <dbReference type="SAM" id="MobiDB-lite"/>
    </source>
</evidence>